<protein>
    <submittedName>
        <fullName evidence="1">Uncharacterized protein</fullName>
    </submittedName>
</protein>
<proteinExistence type="predicted"/>
<sequence>MISPYLSLKIKLIACIF</sequence>
<dbReference type="AlphaFoldDB" id="A0A2P2NJE7"/>
<organism evidence="1">
    <name type="scientific">Rhizophora mucronata</name>
    <name type="common">Asiatic mangrove</name>
    <dbReference type="NCBI Taxonomy" id="61149"/>
    <lineage>
        <taxon>Eukaryota</taxon>
        <taxon>Viridiplantae</taxon>
        <taxon>Streptophyta</taxon>
        <taxon>Embryophyta</taxon>
        <taxon>Tracheophyta</taxon>
        <taxon>Spermatophyta</taxon>
        <taxon>Magnoliopsida</taxon>
        <taxon>eudicotyledons</taxon>
        <taxon>Gunneridae</taxon>
        <taxon>Pentapetalae</taxon>
        <taxon>rosids</taxon>
        <taxon>fabids</taxon>
        <taxon>Malpighiales</taxon>
        <taxon>Rhizophoraceae</taxon>
        <taxon>Rhizophora</taxon>
    </lineage>
</organism>
<accession>A0A2P2NJE7</accession>
<dbReference type="EMBL" id="GGEC01062119">
    <property type="protein sequence ID" value="MBX42603.1"/>
    <property type="molecule type" value="Transcribed_RNA"/>
</dbReference>
<reference evidence="1" key="1">
    <citation type="submission" date="2018-02" db="EMBL/GenBank/DDBJ databases">
        <title>Rhizophora mucronata_Transcriptome.</title>
        <authorList>
            <person name="Meera S.P."/>
            <person name="Sreeshan A."/>
            <person name="Augustine A."/>
        </authorList>
    </citation>
    <scope>NUCLEOTIDE SEQUENCE</scope>
    <source>
        <tissue evidence="1">Leaf</tissue>
    </source>
</reference>
<evidence type="ECO:0000313" key="1">
    <source>
        <dbReference type="EMBL" id="MBX42603.1"/>
    </source>
</evidence>
<name>A0A2P2NJE7_RHIMU</name>